<feature type="region of interest" description="Disordered" evidence="1">
    <location>
        <begin position="374"/>
        <end position="393"/>
    </location>
</feature>
<protein>
    <recommendedName>
        <fullName evidence="5">Thioredoxin domain-containing protein</fullName>
    </recommendedName>
</protein>
<dbReference type="EMBL" id="JAZGQO010000006">
    <property type="protein sequence ID" value="KAK6184762.1"/>
    <property type="molecule type" value="Genomic_DNA"/>
</dbReference>
<keyword evidence="4" id="KW-1185">Reference proteome</keyword>
<dbReference type="GO" id="GO:0005783">
    <property type="term" value="C:endoplasmic reticulum"/>
    <property type="evidence" value="ECO:0007669"/>
    <property type="project" value="TreeGrafter"/>
</dbReference>
<dbReference type="Gene3D" id="3.40.30.10">
    <property type="entry name" value="Glutaredoxin"/>
    <property type="match status" value="2"/>
</dbReference>
<dbReference type="InterPro" id="IPR036249">
    <property type="entry name" value="Thioredoxin-like_sf"/>
</dbReference>
<keyword evidence="2" id="KW-0732">Signal</keyword>
<dbReference type="Gene3D" id="1.20.1150.12">
    <property type="entry name" value="Endoplasmic reticulum resident protein 29, C-terminal domain"/>
    <property type="match status" value="1"/>
</dbReference>
<dbReference type="Pfam" id="PF13848">
    <property type="entry name" value="Thioredoxin_6"/>
    <property type="match status" value="1"/>
</dbReference>
<dbReference type="Proteomes" id="UP001347796">
    <property type="component" value="Unassembled WGS sequence"/>
</dbReference>
<gene>
    <name evidence="3" type="ORF">SNE40_007162</name>
</gene>
<dbReference type="GO" id="GO:0006457">
    <property type="term" value="P:protein folding"/>
    <property type="evidence" value="ECO:0007669"/>
    <property type="project" value="TreeGrafter"/>
</dbReference>
<accession>A0AAN8JY94</accession>
<dbReference type="AlphaFoldDB" id="A0AAN8JY94"/>
<evidence type="ECO:0000313" key="4">
    <source>
        <dbReference type="Proteomes" id="UP001347796"/>
    </source>
</evidence>
<organism evidence="3 4">
    <name type="scientific">Patella caerulea</name>
    <name type="common">Rayed Mediterranean limpet</name>
    <dbReference type="NCBI Taxonomy" id="87958"/>
    <lineage>
        <taxon>Eukaryota</taxon>
        <taxon>Metazoa</taxon>
        <taxon>Spiralia</taxon>
        <taxon>Lophotrochozoa</taxon>
        <taxon>Mollusca</taxon>
        <taxon>Gastropoda</taxon>
        <taxon>Patellogastropoda</taxon>
        <taxon>Patelloidea</taxon>
        <taxon>Patellidae</taxon>
        <taxon>Patella</taxon>
    </lineage>
</organism>
<name>A0AAN8JY94_PATCE</name>
<evidence type="ECO:0000313" key="3">
    <source>
        <dbReference type="EMBL" id="KAK6184762.1"/>
    </source>
</evidence>
<comment type="caution">
    <text evidence="3">The sequence shown here is derived from an EMBL/GenBank/DDBJ whole genome shotgun (WGS) entry which is preliminary data.</text>
</comment>
<reference evidence="3 4" key="1">
    <citation type="submission" date="2024-01" db="EMBL/GenBank/DDBJ databases">
        <title>The genome of the rayed Mediterranean limpet Patella caerulea (Linnaeus, 1758).</title>
        <authorList>
            <person name="Anh-Thu Weber A."/>
            <person name="Halstead-Nussloch G."/>
        </authorList>
    </citation>
    <scope>NUCLEOTIDE SEQUENCE [LARGE SCALE GENOMIC DNA]</scope>
    <source>
        <strain evidence="3">AATW-2023a</strain>
        <tissue evidence="3">Whole specimen</tissue>
    </source>
</reference>
<proteinExistence type="predicted"/>
<feature type="signal peptide" evidence="2">
    <location>
        <begin position="1"/>
        <end position="21"/>
    </location>
</feature>
<dbReference type="PANTHER" id="PTHR45672">
    <property type="entry name" value="PROTEIN DISULFIDE-ISOMERASE C17H9.14C-RELATED"/>
    <property type="match status" value="1"/>
</dbReference>
<dbReference type="CDD" id="cd02961">
    <property type="entry name" value="PDI_a_family"/>
    <property type="match status" value="1"/>
</dbReference>
<evidence type="ECO:0000256" key="1">
    <source>
        <dbReference type="SAM" id="MobiDB-lite"/>
    </source>
</evidence>
<feature type="chain" id="PRO_5042853944" description="Thioredoxin domain-containing protein" evidence="2">
    <location>
        <begin position="22"/>
        <end position="393"/>
    </location>
</feature>
<dbReference type="InterPro" id="IPR036356">
    <property type="entry name" value="ERp29_C_sf"/>
</dbReference>
<evidence type="ECO:0008006" key="5">
    <source>
        <dbReference type="Google" id="ProtNLM"/>
    </source>
</evidence>
<dbReference type="InterPro" id="IPR051063">
    <property type="entry name" value="PDI"/>
</dbReference>
<evidence type="ECO:0000256" key="2">
    <source>
        <dbReference type="SAM" id="SignalP"/>
    </source>
</evidence>
<dbReference type="SUPFAM" id="SSF52833">
    <property type="entry name" value="Thioredoxin-like"/>
    <property type="match status" value="2"/>
</dbReference>
<sequence length="393" mass="45666">MWNLKLFLSSLLVLLVVNVLSVRSSVNGITRHNVKSYTDNQRFLIVFIDSRSCTRCKNIYKNFVAASQSFEGDKEIYFGKTTDLVLIKRWDIQELPAVVYFPMGVEEPALVEGDYTVDNILDHIAFIMKGDFTDIKKNYHVEITEDNFEELIMNPVQHAILLIYDQYHEEQKDTVSEVAKTFREDDDVVIGTLDADKYKTFRDKQFKFVGSPLLYWYPIDDKSNSKRFGGDLTSDVILNFINEETNSWRHKDGTFMLRSGRFPSLDRIIDNNLGAIARVDVEKLDEIIEEISKAVDNLYSNEKEFGQFYIYLLQQVQLKKTTKALSTETEAIFKEMENLDLFNRRRDTLIRKHHILDYIVTNIGDYIIGNPNYKNEKSTATKKTSGVPDHHEL</sequence>
<dbReference type="PANTHER" id="PTHR45672:SF11">
    <property type="entry name" value="PROTEIN DISULFIDE-ISOMERASE C17H9.14C"/>
    <property type="match status" value="1"/>
</dbReference>
<dbReference type="GO" id="GO:0003756">
    <property type="term" value="F:protein disulfide isomerase activity"/>
    <property type="evidence" value="ECO:0007669"/>
    <property type="project" value="TreeGrafter"/>
</dbReference>